<dbReference type="EMBL" id="LGRX02006215">
    <property type="protein sequence ID" value="KAK3277201.1"/>
    <property type="molecule type" value="Genomic_DNA"/>
</dbReference>
<evidence type="ECO:0000313" key="7">
    <source>
        <dbReference type="EMBL" id="KAK3277201.1"/>
    </source>
</evidence>
<evidence type="ECO:0000259" key="6">
    <source>
        <dbReference type="Pfam" id="PF00483"/>
    </source>
</evidence>
<dbReference type="GO" id="GO:0035082">
    <property type="term" value="P:axoneme assembly"/>
    <property type="evidence" value="ECO:0007669"/>
    <property type="project" value="InterPro"/>
</dbReference>
<feature type="domain" description="Nucleotidyl transferase" evidence="6">
    <location>
        <begin position="100"/>
        <end position="297"/>
    </location>
</feature>
<evidence type="ECO:0000313" key="8">
    <source>
        <dbReference type="Proteomes" id="UP001190700"/>
    </source>
</evidence>
<name>A0AAE0L9K7_9CHLO</name>
<keyword evidence="4" id="KW-0206">Cytoskeleton</keyword>
<dbReference type="PANTHER" id="PTHR38710">
    <property type="entry name" value="WITH PUTATIVE URIDYL PYROPHOSPHORYLASE-RELATED"/>
    <property type="match status" value="1"/>
</dbReference>
<dbReference type="Proteomes" id="UP001190700">
    <property type="component" value="Unassembled WGS sequence"/>
</dbReference>
<dbReference type="InterPro" id="IPR029044">
    <property type="entry name" value="Nucleotide-diphossugar_trans"/>
</dbReference>
<keyword evidence="5" id="KW-0966">Cell projection</keyword>
<evidence type="ECO:0000256" key="5">
    <source>
        <dbReference type="ARBA" id="ARBA00023273"/>
    </source>
</evidence>
<organism evidence="7 8">
    <name type="scientific">Cymbomonas tetramitiformis</name>
    <dbReference type="NCBI Taxonomy" id="36881"/>
    <lineage>
        <taxon>Eukaryota</taxon>
        <taxon>Viridiplantae</taxon>
        <taxon>Chlorophyta</taxon>
        <taxon>Pyramimonadophyceae</taxon>
        <taxon>Pyramimonadales</taxon>
        <taxon>Pyramimonadaceae</taxon>
        <taxon>Cymbomonas</taxon>
    </lineage>
</organism>
<evidence type="ECO:0000256" key="4">
    <source>
        <dbReference type="ARBA" id="ARBA00023212"/>
    </source>
</evidence>
<accession>A0AAE0L9K7</accession>
<evidence type="ECO:0000256" key="2">
    <source>
        <dbReference type="ARBA" id="ARBA00004245"/>
    </source>
</evidence>
<protein>
    <recommendedName>
        <fullName evidence="6">Nucleotidyl transferase domain-containing protein</fullName>
    </recommendedName>
</protein>
<comment type="subcellular location">
    <subcellularLocation>
        <location evidence="1">Cell projection</location>
        <location evidence="1">Cilium</location>
    </subcellularLocation>
    <subcellularLocation>
        <location evidence="2">Cytoplasm</location>
        <location evidence="2">Cytoskeleton</location>
    </subcellularLocation>
</comment>
<keyword evidence="3" id="KW-0963">Cytoplasm</keyword>
<comment type="caution">
    <text evidence="7">The sequence shown here is derived from an EMBL/GenBank/DDBJ whole genome shotgun (WGS) entry which is preliminary data.</text>
</comment>
<dbReference type="InterPro" id="IPR005835">
    <property type="entry name" value="NTP_transferase_dom"/>
</dbReference>
<sequence length="515" mass="58335">MAFADSRGAHFGANNQSSMEFSEKQGGMSISYEKTNVHDINLSDGQYREKVVEVVEEYEVPTVKVVIMATSFGQTFAKQIVEMGQNTHLVTSARGTLQHVTKPLLEVADVPVINYWMLALKQCPRLNPIKHKVYIVTNADNYDEFVSWAENPKKSAGGFPVANIISNGCSGRERLGVLGDLDLFLKKDGPNQNILMVDCDYVLHPNFNLQRIVEHATIRGKCTVTMVNIQDENDRPYHSMIELDEETQDTSNPKVAAIHYKPSSAKTDSMLAVAPVYYFRTDVLPKLMKWYSDNKGSDKPQNLLGKFISHLPTLTPVYGLIVGHVFDIKTLPGFLYVDNLFDFYQKEKRRIANTHKVSDTDSALDLKTMYSGADVSKRLMHIADEATADNDVRRQFVDIGALDLDEMLVEFNDRYESFLAARLQGERDAVLPERFADASLTKHNSRPQHAVYTTENNEYGRKGPSQQEMPMQWHGIQGLFSQQFPMREGRIQMFSNTGFVSNTTTSKVHRKFDEY</sequence>
<dbReference type="SUPFAM" id="SSF53448">
    <property type="entry name" value="Nucleotide-diphospho-sugar transferases"/>
    <property type="match status" value="1"/>
</dbReference>
<keyword evidence="8" id="KW-1185">Reference proteome</keyword>
<dbReference type="Gene3D" id="3.90.550.10">
    <property type="entry name" value="Spore Coat Polysaccharide Biosynthesis Protein SpsA, Chain A"/>
    <property type="match status" value="1"/>
</dbReference>
<dbReference type="InterPro" id="IPR026507">
    <property type="entry name" value="PIRC1/2"/>
</dbReference>
<reference evidence="7 8" key="1">
    <citation type="journal article" date="2015" name="Genome Biol. Evol.">
        <title>Comparative Genomics of a Bacterivorous Green Alga Reveals Evolutionary Causalities and Consequences of Phago-Mixotrophic Mode of Nutrition.</title>
        <authorList>
            <person name="Burns J.A."/>
            <person name="Paasch A."/>
            <person name="Narechania A."/>
            <person name="Kim E."/>
        </authorList>
    </citation>
    <scope>NUCLEOTIDE SEQUENCE [LARGE SCALE GENOMIC DNA]</scope>
    <source>
        <strain evidence="7 8">PLY_AMNH</strain>
    </source>
</reference>
<dbReference type="InterPro" id="IPR053034">
    <property type="entry name" value="Glucuronokinase-like"/>
</dbReference>
<dbReference type="Pfam" id="PF00483">
    <property type="entry name" value="NTP_transferase"/>
    <property type="match status" value="1"/>
</dbReference>
<evidence type="ECO:0000256" key="3">
    <source>
        <dbReference type="ARBA" id="ARBA00022490"/>
    </source>
</evidence>
<dbReference type="Pfam" id="PF14892">
    <property type="entry name" value="PIRC1_2"/>
    <property type="match status" value="1"/>
</dbReference>
<gene>
    <name evidence="7" type="ORF">CYMTET_14775</name>
</gene>
<proteinExistence type="predicted"/>
<dbReference type="PANTHER" id="PTHR38710:SF1">
    <property type="entry name" value="WITH PUTATIVE URIDYL PYROPHOSPHORYLASE-RELATED"/>
    <property type="match status" value="1"/>
</dbReference>
<evidence type="ECO:0000256" key="1">
    <source>
        <dbReference type="ARBA" id="ARBA00004138"/>
    </source>
</evidence>
<dbReference type="AlphaFoldDB" id="A0AAE0L9K7"/>
<dbReference type="GO" id="GO:0005879">
    <property type="term" value="C:axonemal microtubule"/>
    <property type="evidence" value="ECO:0007669"/>
    <property type="project" value="InterPro"/>
</dbReference>